<comment type="similarity">
    <text evidence="1">Belongs to the FGGY kinase family.</text>
</comment>
<comment type="caution">
    <text evidence="4">The sequence shown here is derived from an EMBL/GenBank/DDBJ whole genome shotgun (WGS) entry which is preliminary data.</text>
</comment>
<dbReference type="Proteomes" id="UP000308444">
    <property type="component" value="Unassembled WGS sequence"/>
</dbReference>
<dbReference type="InterPro" id="IPR050406">
    <property type="entry name" value="FGGY_Carb_Kinase"/>
</dbReference>
<keyword evidence="2" id="KW-0808">Transferase</keyword>
<protein>
    <submittedName>
        <fullName evidence="4">Autoinducer-2 kinase</fullName>
    </submittedName>
</protein>
<evidence type="ECO:0000256" key="1">
    <source>
        <dbReference type="ARBA" id="ARBA00009156"/>
    </source>
</evidence>
<dbReference type="PANTHER" id="PTHR43095:SF5">
    <property type="entry name" value="XYLULOSE KINASE"/>
    <property type="match status" value="1"/>
</dbReference>
<dbReference type="GO" id="GO:0016301">
    <property type="term" value="F:kinase activity"/>
    <property type="evidence" value="ECO:0007669"/>
    <property type="project" value="UniProtKB-KW"/>
</dbReference>
<organism evidence="4 5">
    <name type="scientific">Bacillus cereus</name>
    <dbReference type="NCBI Taxonomy" id="1396"/>
    <lineage>
        <taxon>Bacteria</taxon>
        <taxon>Bacillati</taxon>
        <taxon>Bacillota</taxon>
        <taxon>Bacilli</taxon>
        <taxon>Bacillales</taxon>
        <taxon>Bacillaceae</taxon>
        <taxon>Bacillus</taxon>
        <taxon>Bacillus cereus group</taxon>
    </lineage>
</organism>
<feature type="non-terminal residue" evidence="4">
    <location>
        <position position="73"/>
    </location>
</feature>
<sequence>MPVKVPVVKEAAALGTAIAAGVGAGIYKSMEETAEQFVQWEYTFEPITENHELYKEFYETWKTVYDSQLALAD</sequence>
<name>A0A9X8ZYK5_BACCE</name>
<dbReference type="EMBL" id="SZOH01005629">
    <property type="protein sequence ID" value="TKI78733.1"/>
    <property type="molecule type" value="Genomic_DNA"/>
</dbReference>
<gene>
    <name evidence="4" type="ORF">FC695_45595</name>
</gene>
<dbReference type="InterPro" id="IPR043129">
    <property type="entry name" value="ATPase_NBD"/>
</dbReference>
<evidence type="ECO:0000313" key="4">
    <source>
        <dbReference type="EMBL" id="TKI78733.1"/>
    </source>
</evidence>
<evidence type="ECO:0000256" key="3">
    <source>
        <dbReference type="ARBA" id="ARBA00022777"/>
    </source>
</evidence>
<keyword evidence="3 4" id="KW-0418">Kinase</keyword>
<evidence type="ECO:0000256" key="2">
    <source>
        <dbReference type="ARBA" id="ARBA00022679"/>
    </source>
</evidence>
<dbReference type="Gene3D" id="3.30.420.40">
    <property type="match status" value="1"/>
</dbReference>
<dbReference type="AlphaFoldDB" id="A0A9X8ZYK5"/>
<proteinExistence type="inferred from homology"/>
<accession>A0A9X8ZYK5</accession>
<dbReference type="SUPFAM" id="SSF53067">
    <property type="entry name" value="Actin-like ATPase domain"/>
    <property type="match status" value="1"/>
</dbReference>
<evidence type="ECO:0000313" key="5">
    <source>
        <dbReference type="Proteomes" id="UP000308444"/>
    </source>
</evidence>
<dbReference type="PANTHER" id="PTHR43095">
    <property type="entry name" value="SUGAR KINASE"/>
    <property type="match status" value="1"/>
</dbReference>
<reference evidence="4 5" key="1">
    <citation type="journal article" date="2019" name="Environ. Microbiol.">
        <title>An active ?-lactamase is a part of an orchestrated cell wall stress resistance network of Bacillus subtilis and related rhizosphere species.</title>
        <authorList>
            <person name="Bucher T."/>
            <person name="Keren-Paz A."/>
            <person name="Hausser J."/>
            <person name="Olender T."/>
            <person name="Cytryn E."/>
            <person name="Kolodkin-Gal I."/>
        </authorList>
    </citation>
    <scope>NUCLEOTIDE SEQUENCE [LARGE SCALE GENOMIC DNA]</scope>
    <source>
        <strain evidence="4 5">I32</strain>
    </source>
</reference>